<dbReference type="SUPFAM" id="SSF53474">
    <property type="entry name" value="alpha/beta-Hydrolases"/>
    <property type="match status" value="1"/>
</dbReference>
<evidence type="ECO:0000256" key="1">
    <source>
        <dbReference type="ARBA" id="ARBA00022450"/>
    </source>
</evidence>
<evidence type="ECO:0000259" key="4">
    <source>
        <dbReference type="PROSITE" id="PS50075"/>
    </source>
</evidence>
<organism evidence="5 6">
    <name type="scientific">Streptomyces filamentosus NRRL 15998</name>
    <dbReference type="NCBI Taxonomy" id="457431"/>
    <lineage>
        <taxon>Bacteria</taxon>
        <taxon>Bacillati</taxon>
        <taxon>Actinomycetota</taxon>
        <taxon>Actinomycetes</taxon>
        <taxon>Kitasatosporales</taxon>
        <taxon>Streptomycetaceae</taxon>
        <taxon>Streptomyces</taxon>
    </lineage>
</organism>
<dbReference type="SMART" id="SM00824">
    <property type="entry name" value="PKS_TE"/>
    <property type="match status" value="1"/>
</dbReference>
<name>D6AU63_STRFL</name>
<dbReference type="SUPFAM" id="SSF47336">
    <property type="entry name" value="ACP-like"/>
    <property type="match status" value="1"/>
</dbReference>
<dbReference type="PANTHER" id="PTHR44845">
    <property type="entry name" value="CARRIER DOMAIN-CONTAINING PROTEIN"/>
    <property type="match status" value="1"/>
</dbReference>
<evidence type="ECO:0000256" key="3">
    <source>
        <dbReference type="SAM" id="MobiDB-lite"/>
    </source>
</evidence>
<dbReference type="Proteomes" id="UP000003986">
    <property type="component" value="Unassembled WGS sequence"/>
</dbReference>
<dbReference type="PROSITE" id="PS00012">
    <property type="entry name" value="PHOSPHOPANTETHEINE"/>
    <property type="match status" value="1"/>
</dbReference>
<evidence type="ECO:0000313" key="5">
    <source>
        <dbReference type="EMBL" id="EFE78223.2"/>
    </source>
</evidence>
<dbReference type="PANTHER" id="PTHR44845:SF6">
    <property type="entry name" value="BETA-ALANINE-ACTIVATING ENZYME"/>
    <property type="match status" value="1"/>
</dbReference>
<keyword evidence="1" id="KW-0596">Phosphopantetheine</keyword>
<dbReference type="Gene3D" id="3.40.50.1820">
    <property type="entry name" value="alpha/beta hydrolase"/>
    <property type="match status" value="1"/>
</dbReference>
<dbReference type="Pfam" id="PF00975">
    <property type="entry name" value="Thioesterase"/>
    <property type="match status" value="1"/>
</dbReference>
<dbReference type="InterPro" id="IPR009081">
    <property type="entry name" value="PP-bd_ACP"/>
</dbReference>
<proteinExistence type="predicted"/>
<dbReference type="InterPro" id="IPR001031">
    <property type="entry name" value="Thioesterase"/>
</dbReference>
<dbReference type="InterPro" id="IPR036736">
    <property type="entry name" value="ACP-like_sf"/>
</dbReference>
<dbReference type="InterPro" id="IPR020802">
    <property type="entry name" value="TesA-like"/>
</dbReference>
<reference evidence="6" key="1">
    <citation type="submission" date="2008-10" db="EMBL/GenBank/DDBJ databases">
        <authorList>
            <person name="Molnar K."/>
        </authorList>
    </citation>
    <scope>NUCLEOTIDE SEQUENCE [LARGE SCALE GENOMIC DNA]</scope>
    <source>
        <strain evidence="6">NRRL 15998</strain>
    </source>
</reference>
<reference evidence="6" key="2">
    <citation type="submission" date="2008-12" db="EMBL/GenBank/DDBJ databases">
        <title>Annotation of Streptomyces roseosporus strain NRRL 15998.</title>
        <authorList>
            <consortium name="The Broad Institute Genome Sequencing Platform"/>
            <consortium name="Broad Institute Microbial Sequencing Center"/>
            <person name="Fischbach M."/>
            <person name="Ward D."/>
            <person name="Young S."/>
            <person name="Kodira C.D."/>
            <person name="Zeng Q."/>
            <person name="Koehrsen M."/>
            <person name="Godfrey P."/>
            <person name="Alvarado L."/>
            <person name="Berlin A.M."/>
            <person name="Borenstein D."/>
            <person name="Chen Z."/>
            <person name="Engels R."/>
            <person name="Freedman E."/>
            <person name="Gellesch M."/>
            <person name="Goldberg J."/>
            <person name="Griggs A."/>
            <person name="Gujja S."/>
            <person name="Heiman D.I."/>
            <person name="Hepburn T.A."/>
            <person name="Howarth C."/>
            <person name="Jen D."/>
            <person name="Larson L."/>
            <person name="Lewis B."/>
            <person name="Mehta T."/>
            <person name="Park D."/>
            <person name="Pearson M."/>
            <person name="Roberts A."/>
            <person name="Saif S."/>
            <person name="Shea T.D."/>
            <person name="Shenoy N."/>
            <person name="Sisk P."/>
            <person name="Stolte C."/>
            <person name="Sykes S.N."/>
            <person name="Walk T."/>
            <person name="White J."/>
            <person name="Yandava C."/>
            <person name="Straight P."/>
            <person name="Clardy J."/>
            <person name="Hung D."/>
            <person name="Kolter R."/>
            <person name="Mekalanos J."/>
            <person name="Walker S."/>
            <person name="Walsh C.T."/>
            <person name="Wieland B.L.C."/>
            <person name="Ilzarbe M."/>
            <person name="Galagan J."/>
            <person name="Nusbaum C."/>
            <person name="Birren B."/>
        </authorList>
    </citation>
    <scope>NUCLEOTIDE SEQUENCE [LARGE SCALE GENOMIC DNA]</scope>
    <source>
        <strain evidence="6">NRRL 15998</strain>
    </source>
</reference>
<protein>
    <submittedName>
        <fullName evidence="5">Dimodular nonribosomal peptide synthetase</fullName>
    </submittedName>
</protein>
<evidence type="ECO:0000313" key="6">
    <source>
        <dbReference type="Proteomes" id="UP000003986"/>
    </source>
</evidence>
<dbReference type="PROSITE" id="PS50075">
    <property type="entry name" value="CARRIER"/>
    <property type="match status" value="1"/>
</dbReference>
<dbReference type="InterPro" id="IPR029058">
    <property type="entry name" value="AB_hydrolase_fold"/>
</dbReference>
<dbReference type="AlphaFoldDB" id="D6AU63"/>
<dbReference type="Pfam" id="PF00550">
    <property type="entry name" value="PP-binding"/>
    <property type="match status" value="1"/>
</dbReference>
<evidence type="ECO:0000256" key="2">
    <source>
        <dbReference type="ARBA" id="ARBA00022553"/>
    </source>
</evidence>
<dbReference type="InterPro" id="IPR006162">
    <property type="entry name" value="Ppantetheine_attach_site"/>
</dbReference>
<accession>D6AU63</accession>
<keyword evidence="2" id="KW-0597">Phosphoprotein</keyword>
<dbReference type="EMBL" id="DS999644">
    <property type="protein sequence ID" value="EFE78223.2"/>
    <property type="molecule type" value="Genomic_DNA"/>
</dbReference>
<feature type="region of interest" description="Disordered" evidence="3">
    <location>
        <begin position="296"/>
        <end position="315"/>
    </location>
</feature>
<gene>
    <name evidence="5" type="ORF">SSGG_05590</name>
</gene>
<feature type="domain" description="Carrier" evidence="4">
    <location>
        <begin position="1"/>
        <end position="60"/>
    </location>
</feature>
<sequence length="315" mass="33072">MLGVPRVGIDDSFFALGGHSLLAAGLIGRLHEALGVEIGLRSLFEAPTVAELAERLGTHTGARGGEFDVLMPLRAGGEGPALFCVPAAGGLGWSFAGLARHIPGRHPLYALQSPGLSDPRARNATVEETAARYVERIREVDPHGPYHLVGWSAGGLIAHEMAVRLRAAGAEVALLAALDAYPLADTPVTPPDPAEVRETVRGQADGHRLDDAAIDGLVAVYLGSTRAARAFTPGVFEGDLVHFAADRSATGTPAPRLWEPHIDGQVEQHRVACGHEEMTRPGPLAVIGPVLAGKLARERPAPPGGHPDEHRTHDA</sequence>